<name>A0A4Q0YYH5_9GAMM</name>
<sequence length="101" mass="11404">MEGYLGGFMEESLVQRKYKVTDPRLRSRAVWIKRGEHVGKSGVIAKQKDGKFLVGGMDFESPVWLPTSAVVYIGQPRKKIMKIDTPMLPEHLRPKGCSRSS</sequence>
<proteinExistence type="predicted"/>
<gene>
    <name evidence="1" type="ORF">CS022_04210</name>
</gene>
<accession>A0A4Q0YYH5</accession>
<protein>
    <submittedName>
        <fullName evidence="1">Uncharacterized protein</fullName>
    </submittedName>
</protein>
<evidence type="ECO:0000313" key="2">
    <source>
        <dbReference type="Proteomes" id="UP000290287"/>
    </source>
</evidence>
<reference evidence="1 2" key="1">
    <citation type="submission" date="2017-10" db="EMBL/GenBank/DDBJ databases">
        <title>Nyctiphanis sp. nov., isolated from the stomach of the euphausiid Nyctiphanes simplex (Hansen, 1911) in the Gulf of California.</title>
        <authorList>
            <person name="Gomez-Gil B."/>
            <person name="Aguilar-Mendez M."/>
            <person name="Lopez-Cortes A."/>
            <person name="Gomez-Gutierrez J."/>
            <person name="Roque A."/>
            <person name="Lang E."/>
            <person name="Gonzalez-Castillo A."/>
        </authorList>
    </citation>
    <scope>NUCLEOTIDE SEQUENCE [LARGE SCALE GENOMIC DNA]</scope>
    <source>
        <strain evidence="1 2">CAIM 600</strain>
    </source>
</reference>
<dbReference type="AlphaFoldDB" id="A0A4Q0YYH5"/>
<dbReference type="EMBL" id="PEIB01000003">
    <property type="protein sequence ID" value="RXJ74269.1"/>
    <property type="molecule type" value="Genomic_DNA"/>
</dbReference>
<comment type="caution">
    <text evidence="1">The sequence shown here is derived from an EMBL/GenBank/DDBJ whole genome shotgun (WGS) entry which is preliminary data.</text>
</comment>
<evidence type="ECO:0000313" key="1">
    <source>
        <dbReference type="EMBL" id="RXJ74269.1"/>
    </source>
</evidence>
<organism evidence="1 2">
    <name type="scientific">Veronia nyctiphanis</name>
    <dbReference type="NCBI Taxonomy" id="1278244"/>
    <lineage>
        <taxon>Bacteria</taxon>
        <taxon>Pseudomonadati</taxon>
        <taxon>Pseudomonadota</taxon>
        <taxon>Gammaproteobacteria</taxon>
        <taxon>Vibrionales</taxon>
        <taxon>Vibrionaceae</taxon>
        <taxon>Veronia</taxon>
    </lineage>
</organism>
<keyword evidence="2" id="KW-1185">Reference proteome</keyword>
<dbReference type="Proteomes" id="UP000290287">
    <property type="component" value="Unassembled WGS sequence"/>
</dbReference>